<keyword evidence="5" id="KW-1185">Reference proteome</keyword>
<dbReference type="AlphaFoldDB" id="J2K3U6"/>
<comment type="caution">
    <text evidence="4">The sequence shown here is derived from an EMBL/GenBank/DDBJ whole genome shotgun (WGS) entry which is preliminary data.</text>
</comment>
<dbReference type="SMART" id="SM00034">
    <property type="entry name" value="CLECT"/>
    <property type="match status" value="1"/>
</dbReference>
<dbReference type="OrthoDB" id="7012117at2"/>
<dbReference type="RefSeq" id="WP_007840779.1">
    <property type="nucleotide sequence ID" value="NZ_AKJY01000012.1"/>
</dbReference>
<dbReference type="InterPro" id="IPR016187">
    <property type="entry name" value="CTDL_fold"/>
</dbReference>
<evidence type="ECO:0000256" key="1">
    <source>
        <dbReference type="ARBA" id="ARBA00022729"/>
    </source>
</evidence>
<dbReference type="PATRIC" id="fig|1144316.3.peg.740"/>
<dbReference type="Gene3D" id="3.10.100.10">
    <property type="entry name" value="Mannose-Binding Protein A, subunit A"/>
    <property type="match status" value="1"/>
</dbReference>
<dbReference type="EMBL" id="AKJY01000012">
    <property type="protein sequence ID" value="EJL74850.1"/>
    <property type="molecule type" value="Genomic_DNA"/>
</dbReference>
<dbReference type="NCBIfam" id="TIGR04183">
    <property type="entry name" value="Por_Secre_tail"/>
    <property type="match status" value="1"/>
</dbReference>
<evidence type="ECO:0000313" key="4">
    <source>
        <dbReference type="EMBL" id="EJL74850.1"/>
    </source>
</evidence>
<evidence type="ECO:0000256" key="2">
    <source>
        <dbReference type="SAM" id="SignalP"/>
    </source>
</evidence>
<evidence type="ECO:0000313" key="5">
    <source>
        <dbReference type="Proteomes" id="UP000007509"/>
    </source>
</evidence>
<evidence type="ECO:0000259" key="3">
    <source>
        <dbReference type="PROSITE" id="PS50041"/>
    </source>
</evidence>
<dbReference type="InterPro" id="IPR026444">
    <property type="entry name" value="Secre_tail"/>
</dbReference>
<dbReference type="SUPFAM" id="SSF56436">
    <property type="entry name" value="C-type lectin-like"/>
    <property type="match status" value="1"/>
</dbReference>
<feature type="domain" description="C-type lectin" evidence="3">
    <location>
        <begin position="36"/>
        <end position="193"/>
    </location>
</feature>
<feature type="signal peptide" evidence="2">
    <location>
        <begin position="1"/>
        <end position="24"/>
    </location>
</feature>
<keyword evidence="1 2" id="KW-0732">Signal</keyword>
<proteinExistence type="predicted"/>
<organism evidence="4 5">
    <name type="scientific">Chryseobacterium populi</name>
    <dbReference type="NCBI Taxonomy" id="1144316"/>
    <lineage>
        <taxon>Bacteria</taxon>
        <taxon>Pseudomonadati</taxon>
        <taxon>Bacteroidota</taxon>
        <taxon>Flavobacteriia</taxon>
        <taxon>Flavobacteriales</taxon>
        <taxon>Weeksellaceae</taxon>
        <taxon>Chryseobacterium group</taxon>
        <taxon>Chryseobacterium</taxon>
    </lineage>
</organism>
<dbReference type="InterPro" id="IPR001304">
    <property type="entry name" value="C-type_lectin-like"/>
</dbReference>
<dbReference type="Pfam" id="PF18962">
    <property type="entry name" value="Por_Secre_tail"/>
    <property type="match status" value="1"/>
</dbReference>
<dbReference type="PANTHER" id="PTHR22803">
    <property type="entry name" value="MANNOSE, PHOSPHOLIPASE, LECTIN RECEPTOR RELATED"/>
    <property type="match status" value="1"/>
</dbReference>
<accession>J2K3U6</accession>
<dbReference type="PROSITE" id="PS50041">
    <property type="entry name" value="C_TYPE_LECTIN_2"/>
    <property type="match status" value="1"/>
</dbReference>
<name>J2K3U6_9FLAO</name>
<sequence length="287" mass="31094">MRKKILLKAVLLCTAGIFSGLSSQCPSTTSIYTLTTNGKKYEVVKLGASWPQAAQCAVQRGGYLAEINSMAEQNAVFTMLQSTAAGINLNNTTAPDGGGASYVWIGGYTNFPNQWLWDGNNDNSGTFFWSDGPLTSGGVPIYTNWGFGPGGTEPDNFQGVQNNLGLALTAWPMGQAGQWNDLYGGTLLYYVIEYDSTLGTDDLKSKPEAVRLYPSVVNEFLQIKANKNITGIAFTDVTGRKLKSVSINNKSDEKIDCTSLVNGIYFVEIIYQDNTSSKHKIIKAVSK</sequence>
<reference evidence="4 5" key="1">
    <citation type="journal article" date="2012" name="J. Bacteriol.">
        <title>Twenty-one genome sequences from Pseudomonas species and 19 genome sequences from diverse bacteria isolated from the rhizosphere and endosphere of Populus deltoides.</title>
        <authorList>
            <person name="Brown S.D."/>
            <person name="Utturkar S.M."/>
            <person name="Klingeman D.M."/>
            <person name="Johnson C.M."/>
            <person name="Martin S.L."/>
            <person name="Land M.L."/>
            <person name="Lu T.Y."/>
            <person name="Schadt C.W."/>
            <person name="Doktycz M.J."/>
            <person name="Pelletier D.A."/>
        </authorList>
    </citation>
    <scope>NUCLEOTIDE SEQUENCE [LARGE SCALE GENOMIC DNA]</scope>
    <source>
        <strain evidence="4 5">CF314</strain>
    </source>
</reference>
<dbReference type="InterPro" id="IPR050111">
    <property type="entry name" value="C-type_lectin/snaclec_domain"/>
</dbReference>
<gene>
    <name evidence="4" type="ORF">PMI13_00729</name>
</gene>
<feature type="chain" id="PRO_5003749472" evidence="2">
    <location>
        <begin position="25"/>
        <end position="287"/>
    </location>
</feature>
<protein>
    <submittedName>
        <fullName evidence="4">Por secretion system C-terminal sorting domain containing protein</fullName>
    </submittedName>
</protein>
<dbReference type="InterPro" id="IPR016186">
    <property type="entry name" value="C-type_lectin-like/link_sf"/>
</dbReference>
<dbReference type="Proteomes" id="UP000007509">
    <property type="component" value="Unassembled WGS sequence"/>
</dbReference>